<feature type="compositionally biased region" description="Gly residues" evidence="1">
    <location>
        <begin position="59"/>
        <end position="70"/>
    </location>
</feature>
<name>A0A195F484_9HYME</name>
<keyword evidence="3" id="KW-1185">Reference proteome</keyword>
<feature type="compositionally biased region" description="Basic residues" evidence="1">
    <location>
        <begin position="1"/>
        <end position="18"/>
    </location>
</feature>
<reference evidence="2 3" key="1">
    <citation type="submission" date="2016-03" db="EMBL/GenBank/DDBJ databases">
        <title>Trachymyrmex septentrionalis WGS genome.</title>
        <authorList>
            <person name="Nygaard S."/>
            <person name="Hu H."/>
            <person name="Boomsma J."/>
            <person name="Zhang G."/>
        </authorList>
    </citation>
    <scope>NUCLEOTIDE SEQUENCE [LARGE SCALE GENOMIC DNA]</scope>
    <source>
        <strain evidence="2">Tsep2-gDNA-1</strain>
        <tissue evidence="2">Whole body</tissue>
    </source>
</reference>
<proteinExistence type="predicted"/>
<dbReference type="Proteomes" id="UP000078541">
    <property type="component" value="Unassembled WGS sequence"/>
</dbReference>
<accession>A0A195F484</accession>
<organism evidence="2 3">
    <name type="scientific">Trachymyrmex septentrionalis</name>
    <dbReference type="NCBI Taxonomy" id="34720"/>
    <lineage>
        <taxon>Eukaryota</taxon>
        <taxon>Metazoa</taxon>
        <taxon>Ecdysozoa</taxon>
        <taxon>Arthropoda</taxon>
        <taxon>Hexapoda</taxon>
        <taxon>Insecta</taxon>
        <taxon>Pterygota</taxon>
        <taxon>Neoptera</taxon>
        <taxon>Endopterygota</taxon>
        <taxon>Hymenoptera</taxon>
        <taxon>Apocrita</taxon>
        <taxon>Aculeata</taxon>
        <taxon>Formicoidea</taxon>
        <taxon>Formicidae</taxon>
        <taxon>Myrmicinae</taxon>
        <taxon>Trachymyrmex</taxon>
    </lineage>
</organism>
<protein>
    <submittedName>
        <fullName evidence="2">Uncharacterized protein</fullName>
    </submittedName>
</protein>
<evidence type="ECO:0000313" key="2">
    <source>
        <dbReference type="EMBL" id="KYN35273.1"/>
    </source>
</evidence>
<dbReference type="EMBL" id="KQ981820">
    <property type="protein sequence ID" value="KYN35273.1"/>
    <property type="molecule type" value="Genomic_DNA"/>
</dbReference>
<dbReference type="AlphaFoldDB" id="A0A195F484"/>
<evidence type="ECO:0000256" key="1">
    <source>
        <dbReference type="SAM" id="MobiDB-lite"/>
    </source>
</evidence>
<feature type="compositionally biased region" description="Basic and acidic residues" evidence="1">
    <location>
        <begin position="29"/>
        <end position="58"/>
    </location>
</feature>
<feature type="region of interest" description="Disordered" evidence="1">
    <location>
        <begin position="1"/>
        <end position="77"/>
    </location>
</feature>
<gene>
    <name evidence="2" type="ORF">ALC56_10448</name>
</gene>
<sequence length="168" mass="18764">PERGAPLRRRRRRRRRRQVRSEEEEETEIATKTRPDSSRRVSEREPCAGRRRDSEDGKGGGGGGGRGWVGRGEEGERGFTGVLGGWVLVRFSRGKRRRGVRAASGWCIIDPSVCGLGKKRSLRLGPRKRRSDTPPVYGGKKEIPPRRPISQTDIRNAFASYPACGGTR</sequence>
<feature type="non-terminal residue" evidence="2">
    <location>
        <position position="1"/>
    </location>
</feature>
<evidence type="ECO:0000313" key="3">
    <source>
        <dbReference type="Proteomes" id="UP000078541"/>
    </source>
</evidence>
<dbReference type="STRING" id="34720.A0A195F484"/>
<feature type="region of interest" description="Disordered" evidence="1">
    <location>
        <begin position="125"/>
        <end position="150"/>
    </location>
</feature>